<dbReference type="PANTHER" id="PTHR22617:SF23">
    <property type="entry name" value="CHEMOTAXIS PROTEIN CHEW"/>
    <property type="match status" value="1"/>
</dbReference>
<dbReference type="GO" id="GO:0005829">
    <property type="term" value="C:cytosol"/>
    <property type="evidence" value="ECO:0007669"/>
    <property type="project" value="TreeGrafter"/>
</dbReference>
<evidence type="ECO:0000259" key="1">
    <source>
        <dbReference type="PROSITE" id="PS50851"/>
    </source>
</evidence>
<dbReference type="PANTHER" id="PTHR22617">
    <property type="entry name" value="CHEMOTAXIS SENSOR HISTIDINE KINASE-RELATED"/>
    <property type="match status" value="1"/>
</dbReference>
<keyword evidence="3" id="KW-1185">Reference proteome</keyword>
<dbReference type="EMBL" id="SJPT01000008">
    <property type="protein sequence ID" value="TWU20526.1"/>
    <property type="molecule type" value="Genomic_DNA"/>
</dbReference>
<name>A0A5C6CAV9_9BACT</name>
<evidence type="ECO:0000313" key="3">
    <source>
        <dbReference type="Proteomes" id="UP000316304"/>
    </source>
</evidence>
<dbReference type="InterPro" id="IPR039315">
    <property type="entry name" value="CheW"/>
</dbReference>
<dbReference type="InterPro" id="IPR002545">
    <property type="entry name" value="CheW-lke_dom"/>
</dbReference>
<dbReference type="CDD" id="cd00588">
    <property type="entry name" value="CheW_like"/>
    <property type="match status" value="1"/>
</dbReference>
<organism evidence="2 3">
    <name type="scientific">Novipirellula galeiformis</name>
    <dbReference type="NCBI Taxonomy" id="2528004"/>
    <lineage>
        <taxon>Bacteria</taxon>
        <taxon>Pseudomonadati</taxon>
        <taxon>Planctomycetota</taxon>
        <taxon>Planctomycetia</taxon>
        <taxon>Pirellulales</taxon>
        <taxon>Pirellulaceae</taxon>
        <taxon>Novipirellula</taxon>
    </lineage>
</organism>
<feature type="domain" description="CheW-like" evidence="1">
    <location>
        <begin position="63"/>
        <end position="210"/>
    </location>
</feature>
<evidence type="ECO:0000313" key="2">
    <source>
        <dbReference type="EMBL" id="TWU20526.1"/>
    </source>
</evidence>
<protein>
    <submittedName>
        <fullName evidence="2">Purine-binding chemotaxis protein</fullName>
    </submittedName>
</protein>
<dbReference type="InterPro" id="IPR036061">
    <property type="entry name" value="CheW-like_dom_sf"/>
</dbReference>
<dbReference type="Pfam" id="PF01584">
    <property type="entry name" value="CheW"/>
    <property type="match status" value="1"/>
</dbReference>
<dbReference type="PROSITE" id="PS50851">
    <property type="entry name" value="CHEW"/>
    <property type="match status" value="1"/>
</dbReference>
<accession>A0A5C6CAV9</accession>
<dbReference type="GO" id="GO:0006935">
    <property type="term" value="P:chemotaxis"/>
    <property type="evidence" value="ECO:0007669"/>
    <property type="project" value="InterPro"/>
</dbReference>
<gene>
    <name evidence="2" type="ORF">Pla52o_44040</name>
</gene>
<dbReference type="SUPFAM" id="SSF50341">
    <property type="entry name" value="CheW-like"/>
    <property type="match status" value="1"/>
</dbReference>
<dbReference type="RefSeq" id="WP_146596456.1">
    <property type="nucleotide sequence ID" value="NZ_SJPT01000008.1"/>
</dbReference>
<dbReference type="Proteomes" id="UP000316304">
    <property type="component" value="Unassembled WGS sequence"/>
</dbReference>
<dbReference type="AlphaFoldDB" id="A0A5C6CAV9"/>
<dbReference type="OrthoDB" id="9794382at2"/>
<proteinExistence type="predicted"/>
<comment type="caution">
    <text evidence="2">The sequence shown here is derived from an EMBL/GenBank/DDBJ whole genome shotgun (WGS) entry which is preliminary data.</text>
</comment>
<dbReference type="GO" id="GO:0007165">
    <property type="term" value="P:signal transduction"/>
    <property type="evidence" value="ECO:0007669"/>
    <property type="project" value="InterPro"/>
</dbReference>
<sequence>MIAPPNHNPPLFDWADAKQRLEKGRRSLLDAEQLTPEQSQQVLQERARQLACVPAQALDNRQVMEVVRFRLGREEFAIASEYVLELTYLSATTPIPQTPPHFVGVTNLRGEVTAIIDLGKLLKIPPDADHSNASEQPTQVLVLGQERPEFAMVISGMEHLTILRRDELLDPVGVTGSHRDLMLGCTKDGVLVFSGEALLRCDELNVDQSE</sequence>
<dbReference type="Gene3D" id="2.40.50.180">
    <property type="entry name" value="CheA-289, Domain 4"/>
    <property type="match status" value="1"/>
</dbReference>
<dbReference type="SMART" id="SM00260">
    <property type="entry name" value="CheW"/>
    <property type="match status" value="1"/>
</dbReference>
<dbReference type="Gene3D" id="2.30.30.40">
    <property type="entry name" value="SH3 Domains"/>
    <property type="match status" value="1"/>
</dbReference>
<reference evidence="2 3" key="1">
    <citation type="submission" date="2019-02" db="EMBL/GenBank/DDBJ databases">
        <title>Deep-cultivation of Planctomycetes and their phenomic and genomic characterization uncovers novel biology.</title>
        <authorList>
            <person name="Wiegand S."/>
            <person name="Jogler M."/>
            <person name="Boedeker C."/>
            <person name="Pinto D."/>
            <person name="Vollmers J."/>
            <person name="Rivas-Marin E."/>
            <person name="Kohn T."/>
            <person name="Peeters S.H."/>
            <person name="Heuer A."/>
            <person name="Rast P."/>
            <person name="Oberbeckmann S."/>
            <person name="Bunk B."/>
            <person name="Jeske O."/>
            <person name="Meyerdierks A."/>
            <person name="Storesund J.E."/>
            <person name="Kallscheuer N."/>
            <person name="Luecker S."/>
            <person name="Lage O.M."/>
            <person name="Pohl T."/>
            <person name="Merkel B.J."/>
            <person name="Hornburger P."/>
            <person name="Mueller R.-W."/>
            <person name="Bruemmer F."/>
            <person name="Labrenz M."/>
            <person name="Spormann A.M."/>
            <person name="Op Den Camp H."/>
            <person name="Overmann J."/>
            <person name="Amann R."/>
            <person name="Jetten M.S.M."/>
            <person name="Mascher T."/>
            <person name="Medema M.H."/>
            <person name="Devos D.P."/>
            <person name="Kaster A.-K."/>
            <person name="Ovreas L."/>
            <person name="Rohde M."/>
            <person name="Galperin M.Y."/>
            <person name="Jogler C."/>
        </authorList>
    </citation>
    <scope>NUCLEOTIDE SEQUENCE [LARGE SCALE GENOMIC DNA]</scope>
    <source>
        <strain evidence="2 3">Pla52o</strain>
    </source>
</reference>